<dbReference type="RefSeq" id="WP_146402447.1">
    <property type="nucleotide sequence ID" value="NZ_SJPJ01000001.1"/>
</dbReference>
<evidence type="ECO:0000313" key="1">
    <source>
        <dbReference type="EMBL" id="TWT84632.1"/>
    </source>
</evidence>
<dbReference type="AlphaFoldDB" id="A0A5C5ZBG9"/>
<dbReference type="Proteomes" id="UP000315010">
    <property type="component" value="Unassembled WGS sequence"/>
</dbReference>
<reference evidence="1 2" key="1">
    <citation type="submission" date="2019-02" db="EMBL/GenBank/DDBJ databases">
        <title>Deep-cultivation of Planctomycetes and their phenomic and genomic characterization uncovers novel biology.</title>
        <authorList>
            <person name="Wiegand S."/>
            <person name="Jogler M."/>
            <person name="Boedeker C."/>
            <person name="Pinto D."/>
            <person name="Vollmers J."/>
            <person name="Rivas-Marin E."/>
            <person name="Kohn T."/>
            <person name="Peeters S.H."/>
            <person name="Heuer A."/>
            <person name="Rast P."/>
            <person name="Oberbeckmann S."/>
            <person name="Bunk B."/>
            <person name="Jeske O."/>
            <person name="Meyerdierks A."/>
            <person name="Storesund J.E."/>
            <person name="Kallscheuer N."/>
            <person name="Luecker S."/>
            <person name="Lage O.M."/>
            <person name="Pohl T."/>
            <person name="Merkel B.J."/>
            <person name="Hornburger P."/>
            <person name="Mueller R.-W."/>
            <person name="Bruemmer F."/>
            <person name="Labrenz M."/>
            <person name="Spormann A.M."/>
            <person name="Op Den Camp H."/>
            <person name="Overmann J."/>
            <person name="Amann R."/>
            <person name="Jetten M.S.M."/>
            <person name="Mascher T."/>
            <person name="Medema M.H."/>
            <person name="Devos D.P."/>
            <person name="Kaster A.-K."/>
            <person name="Ovreas L."/>
            <person name="Rohde M."/>
            <person name="Galperin M.Y."/>
            <person name="Jogler C."/>
        </authorList>
    </citation>
    <scope>NUCLEOTIDE SEQUENCE [LARGE SCALE GENOMIC DNA]</scope>
    <source>
        <strain evidence="1 2">CA13</strain>
    </source>
</reference>
<gene>
    <name evidence="1" type="ORF">CA13_61120</name>
</gene>
<sequence length="115" mass="12529">MRIPFEIMDGTAESDDPFSWDEAINIKAPEQKAVGSLRSCHWSQTFNGVVASVGDSKHADGMAAERAIEILDQVKDKPFFLVVGIRETARASCRTEIVFRPLQSRGNGSATCAGE</sequence>
<keyword evidence="2" id="KW-1185">Reference proteome</keyword>
<dbReference type="OrthoDB" id="279611at2"/>
<accession>A0A5C5ZBG9</accession>
<comment type="caution">
    <text evidence="1">The sequence shown here is derived from an EMBL/GenBank/DDBJ whole genome shotgun (WGS) entry which is preliminary data.</text>
</comment>
<dbReference type="EMBL" id="SJPJ01000001">
    <property type="protein sequence ID" value="TWT84632.1"/>
    <property type="molecule type" value="Genomic_DNA"/>
</dbReference>
<name>A0A5C5ZBG9_9BACT</name>
<organism evidence="1 2">
    <name type="scientific">Novipirellula herctigrandis</name>
    <dbReference type="NCBI Taxonomy" id="2527986"/>
    <lineage>
        <taxon>Bacteria</taxon>
        <taxon>Pseudomonadati</taxon>
        <taxon>Planctomycetota</taxon>
        <taxon>Planctomycetia</taxon>
        <taxon>Pirellulales</taxon>
        <taxon>Pirellulaceae</taxon>
        <taxon>Novipirellula</taxon>
    </lineage>
</organism>
<protein>
    <submittedName>
        <fullName evidence="1">Uncharacterized protein</fullName>
    </submittedName>
</protein>
<evidence type="ECO:0000313" key="2">
    <source>
        <dbReference type="Proteomes" id="UP000315010"/>
    </source>
</evidence>
<proteinExistence type="predicted"/>